<proteinExistence type="predicted"/>
<keyword evidence="4" id="KW-1185">Reference proteome</keyword>
<dbReference type="GO" id="GO:0003677">
    <property type="term" value="F:DNA binding"/>
    <property type="evidence" value="ECO:0007669"/>
    <property type="project" value="UniProtKB-KW"/>
</dbReference>
<evidence type="ECO:0000313" key="4">
    <source>
        <dbReference type="Proteomes" id="UP000445000"/>
    </source>
</evidence>
<comment type="caution">
    <text evidence="3">The sequence shown here is derived from an EMBL/GenBank/DDBJ whole genome shotgun (WGS) entry which is preliminary data.</text>
</comment>
<evidence type="ECO:0000259" key="2">
    <source>
        <dbReference type="Pfam" id="PF10543"/>
    </source>
</evidence>
<feature type="coiled-coil region" evidence="1">
    <location>
        <begin position="134"/>
        <end position="161"/>
    </location>
</feature>
<keyword evidence="1" id="KW-0175">Coiled coil</keyword>
<gene>
    <name evidence="3" type="ORF">GCM10011487_30360</name>
</gene>
<organism evidence="3 4">
    <name type="scientific">Steroidobacter agaridevorans</name>
    <dbReference type="NCBI Taxonomy" id="2695856"/>
    <lineage>
        <taxon>Bacteria</taxon>
        <taxon>Pseudomonadati</taxon>
        <taxon>Pseudomonadota</taxon>
        <taxon>Gammaproteobacteria</taxon>
        <taxon>Steroidobacterales</taxon>
        <taxon>Steroidobacteraceae</taxon>
        <taxon>Steroidobacter</taxon>
    </lineage>
</organism>
<dbReference type="InterPro" id="IPR018873">
    <property type="entry name" value="KilA-N_DNA-bd_domain"/>
</dbReference>
<feature type="domain" description="KilA-N DNA-binding" evidence="2">
    <location>
        <begin position="28"/>
        <end position="114"/>
    </location>
</feature>
<protein>
    <submittedName>
        <fullName evidence="3">DNA-binding protein</fullName>
    </submittedName>
</protein>
<reference evidence="4" key="1">
    <citation type="submission" date="2020-01" db="EMBL/GenBank/DDBJ databases">
        <title>'Steroidobacter agaridevorans' sp. nov., agar-degrading bacteria isolated from rhizosphere soils.</title>
        <authorList>
            <person name="Ikenaga M."/>
            <person name="Kataoka M."/>
            <person name="Murouchi A."/>
            <person name="Katsuragi S."/>
            <person name="Sakai M."/>
        </authorList>
    </citation>
    <scope>NUCLEOTIDE SEQUENCE [LARGE SCALE GENOMIC DNA]</scope>
    <source>
        <strain evidence="4">YU21-B</strain>
    </source>
</reference>
<dbReference type="Pfam" id="PF10543">
    <property type="entry name" value="ORF6N"/>
    <property type="match status" value="1"/>
</dbReference>
<name>A0A829YEH9_9GAMM</name>
<accession>A0A829YEH9</accession>
<dbReference type="RefSeq" id="WP_202626765.1">
    <property type="nucleotide sequence ID" value="NZ_BLJN01000003.1"/>
</dbReference>
<dbReference type="AlphaFoldDB" id="A0A829YEH9"/>
<dbReference type="Proteomes" id="UP000445000">
    <property type="component" value="Unassembled WGS sequence"/>
</dbReference>
<dbReference type="EMBL" id="BLJN01000003">
    <property type="protein sequence ID" value="GFE81036.1"/>
    <property type="molecule type" value="Genomic_DNA"/>
</dbReference>
<evidence type="ECO:0000256" key="1">
    <source>
        <dbReference type="SAM" id="Coils"/>
    </source>
</evidence>
<sequence>MTSKEANTRGIGLTKNAALISVEHVAQSIFILRGQRVLLDSELAALYQVPTKRLNEQVKRNLDRFPEDFMFRLSRPEVDVLNRSQIATGSQKHRDPRYPPYAFTEHGAIMAATILNSQRAIEMSIYVVRAFVQLRDLLASNHQLAEKFAELERKVSSHDQAIVGILKAIRELMHTPEPKTRPIGMTANLDE</sequence>
<evidence type="ECO:0000313" key="3">
    <source>
        <dbReference type="EMBL" id="GFE81036.1"/>
    </source>
</evidence>
<keyword evidence="3" id="KW-0238">DNA-binding</keyword>